<dbReference type="Pfam" id="PF00531">
    <property type="entry name" value="Death"/>
    <property type="match status" value="1"/>
</dbReference>
<comment type="caution">
    <text evidence="2">The sequence shown here is derived from an EMBL/GenBank/DDBJ whole genome shotgun (WGS) entry which is preliminary data.</text>
</comment>
<proteinExistence type="predicted"/>
<evidence type="ECO:0000256" key="1">
    <source>
        <dbReference type="SAM" id="MobiDB-lite"/>
    </source>
</evidence>
<reference evidence="2" key="1">
    <citation type="submission" date="2022-03" db="EMBL/GenBank/DDBJ databases">
        <authorList>
            <person name="Martin C."/>
        </authorList>
    </citation>
    <scope>NUCLEOTIDE SEQUENCE</scope>
</reference>
<accession>A0A8J1UP32</accession>
<dbReference type="InterPro" id="IPR000488">
    <property type="entry name" value="Death_dom"/>
</dbReference>
<protein>
    <submittedName>
        <fullName evidence="2">Uncharacterized protein</fullName>
    </submittedName>
</protein>
<dbReference type="EMBL" id="CAIIXF020000008">
    <property type="protein sequence ID" value="CAH1793024.1"/>
    <property type="molecule type" value="Genomic_DNA"/>
</dbReference>
<feature type="region of interest" description="Disordered" evidence="1">
    <location>
        <begin position="205"/>
        <end position="234"/>
    </location>
</feature>
<dbReference type="GO" id="GO:0007165">
    <property type="term" value="P:signal transduction"/>
    <property type="evidence" value="ECO:0007669"/>
    <property type="project" value="InterPro"/>
</dbReference>
<dbReference type="OrthoDB" id="10045177at2759"/>
<name>A0A8J1UP32_OWEFU</name>
<evidence type="ECO:0000313" key="3">
    <source>
        <dbReference type="Proteomes" id="UP000749559"/>
    </source>
</evidence>
<sequence length="329" mass="37292">SLLDELNLICSISPMPNHSETVYIVPQLLPITDLGHQVWVPKPVSQNHEYYIDFQHFYPESIFTRLLCVCLRHQLDCNYLSPIKDATIYRHQAWCTYGTTHAYHLCLSKDMRCKCIKVTIRCDDSESPLRVLEFLHHNLTAITNGDFQKVKYTIGPACPACNGENGETDVHVLSLASGNDVVSGAYNQFWCHGVLITINEGKIKPDGETGQIPSSPIRESRGGSFNGSPLQTLDDDTRIENLPHSLYREIRDTLRIPSIRGRDYKGLAGLLGKTFREVSLLELEPNPCDALFKDWITYDDATLGHLINHMKTLEHYDIISAIDEYKSQM</sequence>
<feature type="non-terminal residue" evidence="2">
    <location>
        <position position="1"/>
    </location>
</feature>
<keyword evidence="3" id="KW-1185">Reference proteome</keyword>
<evidence type="ECO:0000313" key="2">
    <source>
        <dbReference type="EMBL" id="CAH1793024.1"/>
    </source>
</evidence>
<dbReference type="SUPFAM" id="SSF47986">
    <property type="entry name" value="DEATH domain"/>
    <property type="match status" value="1"/>
</dbReference>
<dbReference type="Proteomes" id="UP000749559">
    <property type="component" value="Unassembled WGS sequence"/>
</dbReference>
<dbReference type="Gene3D" id="1.10.533.10">
    <property type="entry name" value="Death Domain, Fas"/>
    <property type="match status" value="1"/>
</dbReference>
<dbReference type="AlphaFoldDB" id="A0A8J1UP32"/>
<organism evidence="2 3">
    <name type="scientific">Owenia fusiformis</name>
    <name type="common">Polychaete worm</name>
    <dbReference type="NCBI Taxonomy" id="6347"/>
    <lineage>
        <taxon>Eukaryota</taxon>
        <taxon>Metazoa</taxon>
        <taxon>Spiralia</taxon>
        <taxon>Lophotrochozoa</taxon>
        <taxon>Annelida</taxon>
        <taxon>Polychaeta</taxon>
        <taxon>Sedentaria</taxon>
        <taxon>Canalipalpata</taxon>
        <taxon>Sabellida</taxon>
        <taxon>Oweniida</taxon>
        <taxon>Oweniidae</taxon>
        <taxon>Owenia</taxon>
    </lineage>
</organism>
<dbReference type="PROSITE" id="PS50017">
    <property type="entry name" value="DEATH_DOMAIN"/>
    <property type="match status" value="1"/>
</dbReference>
<dbReference type="InterPro" id="IPR011029">
    <property type="entry name" value="DEATH-like_dom_sf"/>
</dbReference>
<gene>
    <name evidence="2" type="ORF">OFUS_LOCUS17927</name>
</gene>